<keyword evidence="2" id="KW-1185">Reference proteome</keyword>
<sequence>MDAIIMVLARAGASGTSISPMPPVTNVPALVPGEHFDGTLLQRTSPSVLGHLGFQTYPVLDALHAARHAGSTSAVLLDCLNQMIRRVNTVRVKLGRIAMLHCLSHQVALPTAAEPQEMRCFPKWDKINVPPTGSVRVTERLLPHVHPDAPTLSDYQLSTLRTITLDRLPERWETYNNYLVHYPLP</sequence>
<organism evidence="1 2">
    <name type="scientific">Phlebia brevispora</name>
    <dbReference type="NCBI Taxonomy" id="194682"/>
    <lineage>
        <taxon>Eukaryota</taxon>
        <taxon>Fungi</taxon>
        <taxon>Dikarya</taxon>
        <taxon>Basidiomycota</taxon>
        <taxon>Agaricomycotina</taxon>
        <taxon>Agaricomycetes</taxon>
        <taxon>Polyporales</taxon>
        <taxon>Meruliaceae</taxon>
        <taxon>Phlebia</taxon>
    </lineage>
</organism>
<dbReference type="EMBL" id="JANHOG010000819">
    <property type="protein sequence ID" value="KAJ3551314.1"/>
    <property type="molecule type" value="Genomic_DNA"/>
</dbReference>
<comment type="caution">
    <text evidence="1">The sequence shown here is derived from an EMBL/GenBank/DDBJ whole genome shotgun (WGS) entry which is preliminary data.</text>
</comment>
<dbReference type="Proteomes" id="UP001148662">
    <property type="component" value="Unassembled WGS sequence"/>
</dbReference>
<protein>
    <submittedName>
        <fullName evidence="1">Uncharacterized protein</fullName>
    </submittedName>
</protein>
<evidence type="ECO:0000313" key="1">
    <source>
        <dbReference type="EMBL" id="KAJ3551314.1"/>
    </source>
</evidence>
<accession>A0ACC1T2K1</accession>
<gene>
    <name evidence="1" type="ORF">NM688_g4778</name>
</gene>
<reference evidence="1" key="1">
    <citation type="submission" date="2022-07" db="EMBL/GenBank/DDBJ databases">
        <title>Genome Sequence of Phlebia brevispora.</title>
        <authorList>
            <person name="Buettner E."/>
        </authorList>
    </citation>
    <scope>NUCLEOTIDE SEQUENCE</scope>
    <source>
        <strain evidence="1">MPL23</strain>
    </source>
</reference>
<evidence type="ECO:0000313" key="2">
    <source>
        <dbReference type="Proteomes" id="UP001148662"/>
    </source>
</evidence>
<proteinExistence type="predicted"/>
<name>A0ACC1T2K1_9APHY</name>